<evidence type="ECO:0000256" key="11">
    <source>
        <dbReference type="ARBA" id="ARBA00023180"/>
    </source>
</evidence>
<dbReference type="EMBL" id="AGNK02000114">
    <property type="status" value="NOT_ANNOTATED_CDS"/>
    <property type="molecule type" value="Genomic_DNA"/>
</dbReference>
<evidence type="ECO:0000313" key="17">
    <source>
        <dbReference type="Proteomes" id="UP000004995"/>
    </source>
</evidence>
<evidence type="ECO:0000256" key="8">
    <source>
        <dbReference type="ARBA" id="ARBA00022989"/>
    </source>
</evidence>
<dbReference type="Gene3D" id="3.80.10.10">
    <property type="entry name" value="Ribonuclease Inhibitor"/>
    <property type="match status" value="2"/>
</dbReference>
<keyword evidence="5 12" id="KW-0812">Transmembrane</keyword>
<evidence type="ECO:0000256" key="9">
    <source>
        <dbReference type="ARBA" id="ARBA00023136"/>
    </source>
</evidence>
<dbReference type="PRINTS" id="PR00019">
    <property type="entry name" value="LEURICHRPT"/>
</dbReference>
<dbReference type="Pfam" id="PF13855">
    <property type="entry name" value="LRR_8"/>
    <property type="match status" value="2"/>
</dbReference>
<keyword evidence="10" id="KW-0675">Receptor</keyword>
<keyword evidence="4" id="KW-0433">Leucine-rich repeat</keyword>
<evidence type="ECO:0000256" key="10">
    <source>
        <dbReference type="ARBA" id="ARBA00023170"/>
    </source>
</evidence>
<evidence type="ECO:0000256" key="13">
    <source>
        <dbReference type="SAM" id="SignalP"/>
    </source>
</evidence>
<reference evidence="15" key="2">
    <citation type="submission" date="2015-07" db="EMBL/GenBank/DDBJ databases">
        <authorList>
            <person name="Noorani M."/>
        </authorList>
    </citation>
    <scope>NUCLEOTIDE SEQUENCE</scope>
    <source>
        <strain evidence="15">Yugu1</strain>
    </source>
</reference>
<keyword evidence="11" id="KW-0325">Glycoprotein</keyword>
<dbReference type="STRING" id="4555.K3YQE5"/>
<evidence type="ECO:0000313" key="16">
    <source>
        <dbReference type="EnsemblPlants" id="KQL28670"/>
    </source>
</evidence>
<dbReference type="eggNOG" id="KOG0619">
    <property type="taxonomic scope" value="Eukaryota"/>
</dbReference>
<keyword evidence="17" id="KW-1185">Reference proteome</keyword>
<keyword evidence="8 12" id="KW-1133">Transmembrane helix</keyword>
<dbReference type="EMBL" id="CM003528">
    <property type="protein sequence ID" value="RCV05414.1"/>
    <property type="molecule type" value="Genomic_DNA"/>
</dbReference>
<dbReference type="Gramene" id="KQL28670">
    <property type="protein sequence ID" value="KQL28670"/>
    <property type="gene ID" value="SETIT_016488mg"/>
</dbReference>
<dbReference type="AlphaFoldDB" id="K3YQE5"/>
<dbReference type="EnsemblPlants" id="KQL28670">
    <property type="protein sequence ID" value="KQL28670"/>
    <property type="gene ID" value="SETIT_016488mg"/>
</dbReference>
<feature type="signal peptide" evidence="13">
    <location>
        <begin position="1"/>
        <end position="22"/>
    </location>
</feature>
<keyword evidence="9 12" id="KW-0472">Membrane</keyword>
<dbReference type="OrthoDB" id="1740823at2759"/>
<evidence type="ECO:0000256" key="12">
    <source>
        <dbReference type="SAM" id="Phobius"/>
    </source>
</evidence>
<dbReference type="InterPro" id="IPR001611">
    <property type="entry name" value="Leu-rich_rpt"/>
</dbReference>
<dbReference type="PANTHER" id="PTHR48052:SF81">
    <property type="entry name" value="LEUCINE-RICH REPEAT-CONTAINING N-TERMINAL PLANT-TYPE DOMAIN-CONTAINING PROTEIN"/>
    <property type="match status" value="1"/>
</dbReference>
<feature type="domain" description="Leucine-rich repeat-containing N-terminal plant-type" evidence="14">
    <location>
        <begin position="25"/>
        <end position="63"/>
    </location>
</feature>
<dbReference type="FunFam" id="3.80.10.10:FF:000383">
    <property type="entry name" value="Leucine-rich repeat receptor protein kinase EMS1"/>
    <property type="match status" value="1"/>
</dbReference>
<comment type="similarity">
    <text evidence="2">Belongs to the RLP family.</text>
</comment>
<evidence type="ECO:0000256" key="6">
    <source>
        <dbReference type="ARBA" id="ARBA00022729"/>
    </source>
</evidence>
<reference evidence="16" key="3">
    <citation type="submission" date="2018-08" db="UniProtKB">
        <authorList>
            <consortium name="EnsemblPlants"/>
        </authorList>
    </citation>
    <scope>IDENTIFICATION</scope>
    <source>
        <strain evidence="16">Yugu1</strain>
    </source>
</reference>
<reference evidence="15 17" key="1">
    <citation type="journal article" date="2012" name="Nat. Biotechnol.">
        <title>Reference genome sequence of the model plant Setaria.</title>
        <authorList>
            <person name="Bennetzen J.L."/>
            <person name="Schmutz J."/>
            <person name="Wang H."/>
            <person name="Percifield R."/>
            <person name="Hawkins J."/>
            <person name="Pontaroli A.C."/>
            <person name="Estep M."/>
            <person name="Feng L."/>
            <person name="Vaughn J.N."/>
            <person name="Grimwood J."/>
            <person name="Jenkins J."/>
            <person name="Barry K."/>
            <person name="Lindquist E."/>
            <person name="Hellsten U."/>
            <person name="Deshpande S."/>
            <person name="Wang X."/>
            <person name="Wu X."/>
            <person name="Mitros T."/>
            <person name="Triplett J."/>
            <person name="Yang X."/>
            <person name="Ye C.Y."/>
            <person name="Mauro-Herrera M."/>
            <person name="Wang L."/>
            <person name="Li P."/>
            <person name="Sharma M."/>
            <person name="Sharma R."/>
            <person name="Ronald P.C."/>
            <person name="Panaud O."/>
            <person name="Kellogg E.A."/>
            <person name="Brutnell T.P."/>
            <person name="Doust A.N."/>
            <person name="Tuskan G.A."/>
            <person name="Rokhsar D."/>
            <person name="Devos K.M."/>
        </authorList>
    </citation>
    <scope>NUCLEOTIDE SEQUENCE [LARGE SCALE GENOMIC DNA]</scope>
    <source>
        <strain evidence="17">cv. Yugu1</strain>
        <strain evidence="15">Yugu1</strain>
    </source>
</reference>
<dbReference type="FunFam" id="3.80.10.10:FF:000213">
    <property type="entry name" value="Tyrosine-sulfated glycopeptide receptor 1"/>
    <property type="match status" value="1"/>
</dbReference>
<dbReference type="SMART" id="SM00369">
    <property type="entry name" value="LRR_TYP"/>
    <property type="match status" value="9"/>
</dbReference>
<evidence type="ECO:0000256" key="4">
    <source>
        <dbReference type="ARBA" id="ARBA00022614"/>
    </source>
</evidence>
<dbReference type="FunFam" id="3.80.10.10:FF:000403">
    <property type="entry name" value="Receptor-like protein 2"/>
    <property type="match status" value="1"/>
</dbReference>
<dbReference type="Pfam" id="PF08263">
    <property type="entry name" value="LRRNT_2"/>
    <property type="match status" value="1"/>
</dbReference>
<dbReference type="RefSeq" id="XP_012702430.1">
    <property type="nucleotide sequence ID" value="XM_012846976.2"/>
</dbReference>
<dbReference type="SUPFAM" id="SSF52058">
    <property type="entry name" value="L domain-like"/>
    <property type="match status" value="2"/>
</dbReference>
<dbReference type="FunCoup" id="K3YQE5">
    <property type="interactions" value="3"/>
</dbReference>
<feature type="chain" id="PRO_5010127010" description="Leucine-rich repeat-containing N-terminal plant-type domain-containing protein" evidence="13">
    <location>
        <begin position="23"/>
        <end position="707"/>
    </location>
</feature>
<keyword evidence="7" id="KW-0677">Repeat</keyword>
<keyword evidence="6 13" id="KW-0732">Signal</keyword>
<dbReference type="GeneID" id="105914643"/>
<evidence type="ECO:0000256" key="3">
    <source>
        <dbReference type="ARBA" id="ARBA00022475"/>
    </source>
</evidence>
<feature type="transmembrane region" description="Helical" evidence="12">
    <location>
        <begin position="681"/>
        <end position="702"/>
    </location>
</feature>
<evidence type="ECO:0000256" key="5">
    <source>
        <dbReference type="ARBA" id="ARBA00022692"/>
    </source>
</evidence>
<evidence type="ECO:0000256" key="2">
    <source>
        <dbReference type="ARBA" id="ARBA00009592"/>
    </source>
</evidence>
<dbReference type="HOGENOM" id="CLU_000288_22_9_1"/>
<dbReference type="PROSITE" id="PS51450">
    <property type="entry name" value="LRR"/>
    <property type="match status" value="1"/>
</dbReference>
<gene>
    <name evidence="16" type="primary">LOC105914643</name>
    <name evidence="15" type="ORF">SETIT_1G082500v2</name>
</gene>
<evidence type="ECO:0000256" key="7">
    <source>
        <dbReference type="ARBA" id="ARBA00022737"/>
    </source>
</evidence>
<dbReference type="GO" id="GO:0005886">
    <property type="term" value="C:plasma membrane"/>
    <property type="evidence" value="ECO:0000318"/>
    <property type="project" value="GO_Central"/>
</dbReference>
<accession>K3YQE5</accession>
<dbReference type="OMA" id="FINEAMP"/>
<dbReference type="InterPro" id="IPR003591">
    <property type="entry name" value="Leu-rich_rpt_typical-subtyp"/>
</dbReference>
<dbReference type="InterPro" id="IPR032675">
    <property type="entry name" value="LRR_dom_sf"/>
</dbReference>
<dbReference type="Proteomes" id="UP000004995">
    <property type="component" value="Unassembled WGS sequence"/>
</dbReference>
<dbReference type="KEGG" id="sita:105914643"/>
<sequence length="707" mass="76431">MTFIGLALGTLLLLSMASLASSCNEQEKASLLQFLTGLSQDNGLTALWKNDIDCCKWEGVSCSGDGAVVEVSLASRGLQGCISPSLGDLSNLQSLNLSCNSFTGSLPSELLTSSSIVVLDVSFNQLSRVLQPQESNSSVTNNRPLQVLNISNNLFTGEFPSAVWEKTSSLVVLNASNNQFRGLIPSSFCISSLSFAVLDLTHNKFNGSIPTGLGKCSALRLLKAGYNSLSGPLPDELFNASSLEYLSFPNNGLQGVIDGARIINLKNLCHLDLGNNMLIGKIPDSIGQLKRLQELRLSRNNMSGELPSALSNCTDLVTVNLKMNKFSGELNNFNFSNLINLKILDLLGNNFTGTISESIYSCSNLTALRLSSNNLHGQLSPRIGELKSLAFLSLSFNNFTNITNALRILKNSSTLTTLIIGNNFKGEAMPEDETIAGFQNLQFLSISNCSLSGKIPLWLSKLKKLQVLLLSTNHLTGSIPAWIKNLESLTTLDISDNRLTGGIPAALMDMKMLKSNMTATHVDTSLFELPVYIAPSLQYRTLPAIPKGLFLGNNKLTGTIPKEIGHLKSLAKLNLSFNCLSGEIPQQLCSLKNLQVLDLSSNHLTGEIPLALNKLSFLAKFNISNNDLEGVIPTGGQFDTFPNSSFEGNPKLRAIMVNPLYGSVEASAVPSLSMEQADRRITFVFGFCAFFGVGFLYDQLVLSKFYG</sequence>
<dbReference type="Pfam" id="PF00560">
    <property type="entry name" value="LRR_1"/>
    <property type="match status" value="8"/>
</dbReference>
<keyword evidence="3" id="KW-1003">Cell membrane</keyword>
<dbReference type="PANTHER" id="PTHR48052">
    <property type="entry name" value="UNNAMED PRODUCT"/>
    <property type="match status" value="1"/>
</dbReference>
<name>K3YQE5_SETIT</name>
<evidence type="ECO:0000313" key="15">
    <source>
        <dbReference type="EMBL" id="RCV05414.1"/>
    </source>
</evidence>
<evidence type="ECO:0000259" key="14">
    <source>
        <dbReference type="Pfam" id="PF08263"/>
    </source>
</evidence>
<dbReference type="InterPro" id="IPR013210">
    <property type="entry name" value="LRR_N_plant-typ"/>
</dbReference>
<organism evidence="16 17">
    <name type="scientific">Setaria italica</name>
    <name type="common">Foxtail millet</name>
    <name type="synonym">Panicum italicum</name>
    <dbReference type="NCBI Taxonomy" id="4555"/>
    <lineage>
        <taxon>Eukaryota</taxon>
        <taxon>Viridiplantae</taxon>
        <taxon>Streptophyta</taxon>
        <taxon>Embryophyta</taxon>
        <taxon>Tracheophyta</taxon>
        <taxon>Spermatophyta</taxon>
        <taxon>Magnoliopsida</taxon>
        <taxon>Liliopsida</taxon>
        <taxon>Poales</taxon>
        <taxon>Poaceae</taxon>
        <taxon>PACMAD clade</taxon>
        <taxon>Panicoideae</taxon>
        <taxon>Panicodae</taxon>
        <taxon>Paniceae</taxon>
        <taxon>Cenchrinae</taxon>
        <taxon>Setaria</taxon>
    </lineage>
</organism>
<protein>
    <recommendedName>
        <fullName evidence="14">Leucine-rich repeat-containing N-terminal plant-type domain-containing protein</fullName>
    </recommendedName>
</protein>
<evidence type="ECO:0000256" key="1">
    <source>
        <dbReference type="ARBA" id="ARBA00004251"/>
    </source>
</evidence>
<dbReference type="FunFam" id="3.80.10.10:FF:000530">
    <property type="entry name" value="Receptor-like protein 2"/>
    <property type="match status" value="1"/>
</dbReference>
<comment type="subcellular location">
    <subcellularLocation>
        <location evidence="1">Cell membrane</location>
        <topology evidence="1">Single-pass type I membrane protein</topology>
    </subcellularLocation>
</comment>
<proteinExistence type="inferred from homology"/>